<organism evidence="1 2">
    <name type="scientific">Anopheles farauti</name>
    <dbReference type="NCBI Taxonomy" id="69004"/>
    <lineage>
        <taxon>Eukaryota</taxon>
        <taxon>Metazoa</taxon>
        <taxon>Ecdysozoa</taxon>
        <taxon>Arthropoda</taxon>
        <taxon>Hexapoda</taxon>
        <taxon>Insecta</taxon>
        <taxon>Pterygota</taxon>
        <taxon>Neoptera</taxon>
        <taxon>Endopterygota</taxon>
        <taxon>Diptera</taxon>
        <taxon>Nematocera</taxon>
        <taxon>Culicoidea</taxon>
        <taxon>Culicidae</taxon>
        <taxon>Anophelinae</taxon>
        <taxon>Anopheles</taxon>
    </lineage>
</organism>
<evidence type="ECO:0000313" key="2">
    <source>
        <dbReference type="Proteomes" id="UP000075886"/>
    </source>
</evidence>
<evidence type="ECO:0000313" key="1">
    <source>
        <dbReference type="EnsemblMetazoa" id="AFAF016459-PA"/>
    </source>
</evidence>
<dbReference type="EnsemblMetazoa" id="AFAF016459-RA">
    <property type="protein sequence ID" value="AFAF016459-PA"/>
    <property type="gene ID" value="AFAF016459"/>
</dbReference>
<reference evidence="2" key="1">
    <citation type="submission" date="2014-01" db="EMBL/GenBank/DDBJ databases">
        <title>The Genome Sequence of Anopheles farauti FAR1 (V2).</title>
        <authorList>
            <consortium name="The Broad Institute Genomics Platform"/>
            <person name="Neafsey D.E."/>
            <person name="Besansky N."/>
            <person name="Howell P."/>
            <person name="Walton C."/>
            <person name="Young S.K."/>
            <person name="Zeng Q."/>
            <person name="Gargeya S."/>
            <person name="Fitzgerald M."/>
            <person name="Haas B."/>
            <person name="Abouelleil A."/>
            <person name="Allen A.W."/>
            <person name="Alvarado L."/>
            <person name="Arachchi H.M."/>
            <person name="Berlin A.M."/>
            <person name="Chapman S.B."/>
            <person name="Gainer-Dewar J."/>
            <person name="Goldberg J."/>
            <person name="Griggs A."/>
            <person name="Gujja S."/>
            <person name="Hansen M."/>
            <person name="Howarth C."/>
            <person name="Imamovic A."/>
            <person name="Ireland A."/>
            <person name="Larimer J."/>
            <person name="McCowan C."/>
            <person name="Murphy C."/>
            <person name="Pearson M."/>
            <person name="Poon T.W."/>
            <person name="Priest M."/>
            <person name="Roberts A."/>
            <person name="Saif S."/>
            <person name="Shea T."/>
            <person name="Sisk P."/>
            <person name="Sykes S."/>
            <person name="Wortman J."/>
            <person name="Nusbaum C."/>
            <person name="Birren B."/>
        </authorList>
    </citation>
    <scope>NUCLEOTIDE SEQUENCE [LARGE SCALE GENOMIC DNA]</scope>
    <source>
        <strain evidence="2">FAR1</strain>
    </source>
</reference>
<proteinExistence type="predicted"/>
<dbReference type="VEuPathDB" id="VectorBase:AFAF016459"/>
<reference evidence="1" key="2">
    <citation type="submission" date="2020-05" db="UniProtKB">
        <authorList>
            <consortium name="EnsemblMetazoa"/>
        </authorList>
    </citation>
    <scope>IDENTIFICATION</scope>
    <source>
        <strain evidence="1">FAR1</strain>
    </source>
</reference>
<accession>A0A182QTD6</accession>
<name>A0A182QTD6_9DIPT</name>
<dbReference type="Proteomes" id="UP000075886">
    <property type="component" value="Unassembled WGS sequence"/>
</dbReference>
<keyword evidence="2" id="KW-1185">Reference proteome</keyword>
<sequence length="160" mass="17510">MLLQMFIASGARIFSCNLFFLLLLLLMLMLLLLLLLLLLLQFCSGCASSVDNNRDLFLTANFPAGEGVVEDDPDDGEEVSDDTLEALATDEAAARSRRLWRALSSANNVVELRNDDRRHMFGTTAIGSLLMLLLVPLSDARRSDESKASSVCIAKDSAIN</sequence>
<dbReference type="EMBL" id="AXCN02001885">
    <property type="status" value="NOT_ANNOTATED_CDS"/>
    <property type="molecule type" value="Genomic_DNA"/>
</dbReference>
<protein>
    <submittedName>
        <fullName evidence="1">Uncharacterized protein</fullName>
    </submittedName>
</protein>
<dbReference type="AlphaFoldDB" id="A0A182QTD6"/>